<dbReference type="EMBL" id="KV424101">
    <property type="protein sequence ID" value="KZT51569.1"/>
    <property type="molecule type" value="Genomic_DNA"/>
</dbReference>
<proteinExistence type="inferred from homology"/>
<evidence type="ECO:0000256" key="2">
    <source>
        <dbReference type="ARBA" id="ARBA00005866"/>
    </source>
</evidence>
<feature type="binding site" evidence="7">
    <location>
        <position position="103"/>
    </location>
    <ligand>
        <name>substrate</name>
    </ligand>
</feature>
<dbReference type="PANTHER" id="PTHR11122">
    <property type="entry name" value="APOSPORY-ASSOCIATED PROTEIN C-RELATED"/>
    <property type="match status" value="1"/>
</dbReference>
<keyword evidence="4 5" id="KW-0413">Isomerase</keyword>
<dbReference type="EC" id="5.1.3.15" evidence="3 5"/>
<organism evidence="9 10">
    <name type="scientific">Calocera cornea HHB12733</name>
    <dbReference type="NCBI Taxonomy" id="1353952"/>
    <lineage>
        <taxon>Eukaryota</taxon>
        <taxon>Fungi</taxon>
        <taxon>Dikarya</taxon>
        <taxon>Basidiomycota</taxon>
        <taxon>Agaricomycotina</taxon>
        <taxon>Dacrymycetes</taxon>
        <taxon>Dacrymycetales</taxon>
        <taxon>Dacrymycetaceae</taxon>
        <taxon>Calocera</taxon>
    </lineage>
</organism>
<dbReference type="GO" id="GO:0030246">
    <property type="term" value="F:carbohydrate binding"/>
    <property type="evidence" value="ECO:0007669"/>
    <property type="project" value="UniProtKB-UniRule"/>
</dbReference>
<dbReference type="InParanoid" id="A0A165CWX0"/>
<evidence type="ECO:0000256" key="5">
    <source>
        <dbReference type="PIRNR" id="PIRNR016020"/>
    </source>
</evidence>
<dbReference type="PANTHER" id="PTHR11122:SF13">
    <property type="entry name" value="GLUCOSE-6-PHOSPHATE 1-EPIMERASE"/>
    <property type="match status" value="1"/>
</dbReference>
<feature type="binding site" evidence="7">
    <location>
        <position position="126"/>
    </location>
    <ligand>
        <name>substrate</name>
    </ligand>
</feature>
<dbReference type="Pfam" id="PF01263">
    <property type="entry name" value="Aldose_epim"/>
    <property type="match status" value="1"/>
</dbReference>
<evidence type="ECO:0000256" key="4">
    <source>
        <dbReference type="ARBA" id="ARBA00023235"/>
    </source>
</evidence>
<protein>
    <recommendedName>
        <fullName evidence="3 5">Glucose-6-phosphate 1-epimerase</fullName>
        <ecNumber evidence="3 5">5.1.3.15</ecNumber>
    </recommendedName>
</protein>
<dbReference type="OrthoDB" id="1659429at2759"/>
<comment type="catalytic activity">
    <reaction evidence="1">
        <text>alpha-D-glucose 6-phosphate = beta-D-glucose 6-phosphate</text>
        <dbReference type="Rhea" id="RHEA:16249"/>
        <dbReference type="ChEBI" id="CHEBI:58225"/>
        <dbReference type="ChEBI" id="CHEBI:58247"/>
        <dbReference type="EC" id="5.1.3.15"/>
    </reaction>
</comment>
<gene>
    <name evidence="9" type="ORF">CALCODRAFT_503332</name>
</gene>
<dbReference type="AlphaFoldDB" id="A0A165CWX0"/>
<dbReference type="CDD" id="cd09020">
    <property type="entry name" value="D-hex-6-P-epi_like"/>
    <property type="match status" value="1"/>
</dbReference>
<evidence type="ECO:0000256" key="8">
    <source>
        <dbReference type="SAM" id="MobiDB-lite"/>
    </source>
</evidence>
<feature type="region of interest" description="Disordered" evidence="8">
    <location>
        <begin position="43"/>
        <end position="62"/>
    </location>
</feature>
<feature type="active site" evidence="6">
    <location>
        <position position="303"/>
    </location>
</feature>
<dbReference type="GO" id="GO:0047938">
    <property type="term" value="F:glucose-6-phosphate 1-epimerase activity"/>
    <property type="evidence" value="ECO:0007669"/>
    <property type="project" value="UniProtKB-UniRule"/>
</dbReference>
<sequence length="328" mass="35271">MPVDIQPDRVVLRHPAGASTTVLLYGATVISWIAPSHSGLASTSGLTERLDTPGGVPATASHDAAGIAPLGAAAQFKSSDAAPPSERLFVSSLASLDGTKPVRGGIPICWPIFGPPSRDEYKGLKQHGFARSSVWSYGETVLDAAEGVSARFVLQNSAETEKVFPQPFKLVYTVTLAEHQLTTSLRVYNTGAQPLTFQALLHNYFRGDAAVAQVQPLKGIGYVDKVRDGARDTEQRDTVDVRQYTDRVYETAGGAYTLSFPPSTHLSIKTHNLPDVTVWNPQETGSGMADMEPGGWERYVCVEPGYVARFVSLPGGGEWWGQQVLTVL</sequence>
<name>A0A165CWX0_9BASI</name>
<evidence type="ECO:0000313" key="9">
    <source>
        <dbReference type="EMBL" id="KZT51569.1"/>
    </source>
</evidence>
<keyword evidence="10" id="KW-1185">Reference proteome</keyword>
<dbReference type="Gene3D" id="2.70.98.10">
    <property type="match status" value="1"/>
</dbReference>
<reference evidence="9 10" key="1">
    <citation type="journal article" date="2016" name="Mol. Biol. Evol.">
        <title>Comparative Genomics of Early-Diverging Mushroom-Forming Fungi Provides Insights into the Origins of Lignocellulose Decay Capabilities.</title>
        <authorList>
            <person name="Nagy L.G."/>
            <person name="Riley R."/>
            <person name="Tritt A."/>
            <person name="Adam C."/>
            <person name="Daum C."/>
            <person name="Floudas D."/>
            <person name="Sun H."/>
            <person name="Yadav J.S."/>
            <person name="Pangilinan J."/>
            <person name="Larsson K.H."/>
            <person name="Matsuura K."/>
            <person name="Barry K."/>
            <person name="Labutti K."/>
            <person name="Kuo R."/>
            <person name="Ohm R.A."/>
            <person name="Bhattacharya S.S."/>
            <person name="Shirouzu T."/>
            <person name="Yoshinaga Y."/>
            <person name="Martin F.M."/>
            <person name="Grigoriev I.V."/>
            <person name="Hibbett D.S."/>
        </authorList>
    </citation>
    <scope>NUCLEOTIDE SEQUENCE [LARGE SCALE GENOMIC DNA]</scope>
    <source>
        <strain evidence="9 10">HHB12733</strain>
    </source>
</reference>
<evidence type="ECO:0000313" key="10">
    <source>
        <dbReference type="Proteomes" id="UP000076842"/>
    </source>
</evidence>
<dbReference type="InterPro" id="IPR025532">
    <property type="entry name" value="G6P_1-epimerase"/>
</dbReference>
<dbReference type="Proteomes" id="UP000076842">
    <property type="component" value="Unassembled WGS sequence"/>
</dbReference>
<evidence type="ECO:0000256" key="7">
    <source>
        <dbReference type="PIRSR" id="PIRSR016020-2"/>
    </source>
</evidence>
<dbReference type="InterPro" id="IPR014718">
    <property type="entry name" value="GH-type_carb-bd"/>
</dbReference>
<feature type="active site" evidence="6">
    <location>
        <position position="202"/>
    </location>
</feature>
<evidence type="ECO:0000256" key="1">
    <source>
        <dbReference type="ARBA" id="ARBA00001096"/>
    </source>
</evidence>
<dbReference type="SUPFAM" id="SSF74650">
    <property type="entry name" value="Galactose mutarotase-like"/>
    <property type="match status" value="1"/>
</dbReference>
<comment type="function">
    <text evidence="5">Catalyzes the interconversion between the alpha and beta anomers from at least three hexose 6-phosphate sugars (Glc6P, Gal6P, and Man6P).</text>
</comment>
<accession>A0A165CWX0</accession>
<dbReference type="STRING" id="1353952.A0A165CWX0"/>
<dbReference type="GO" id="GO:0005975">
    <property type="term" value="P:carbohydrate metabolic process"/>
    <property type="evidence" value="ECO:0007669"/>
    <property type="project" value="InterPro"/>
</dbReference>
<dbReference type="PIRSF" id="PIRSF016020">
    <property type="entry name" value="PHexose_mutarotase"/>
    <property type="match status" value="1"/>
</dbReference>
<feature type="binding site" evidence="7">
    <location>
        <position position="131"/>
    </location>
    <ligand>
        <name>substrate</name>
    </ligand>
</feature>
<evidence type="ECO:0000256" key="6">
    <source>
        <dbReference type="PIRSR" id="PIRSR016020-1"/>
    </source>
</evidence>
<dbReference type="InterPro" id="IPR011013">
    <property type="entry name" value="Gal_mutarotase_sf_dom"/>
</dbReference>
<comment type="similarity">
    <text evidence="2 5">Belongs to the glucose-6-phosphate 1-epimerase family.</text>
</comment>
<dbReference type="InterPro" id="IPR008183">
    <property type="entry name" value="Aldose_1/G6P_1-epimerase"/>
</dbReference>
<evidence type="ECO:0000256" key="3">
    <source>
        <dbReference type="ARBA" id="ARBA00012083"/>
    </source>
</evidence>
<dbReference type="GO" id="GO:0005737">
    <property type="term" value="C:cytoplasm"/>
    <property type="evidence" value="ECO:0007669"/>
    <property type="project" value="TreeGrafter"/>
</dbReference>